<dbReference type="OrthoDB" id="9816309at2"/>
<name>A0A4R2E7D4_9BACT</name>
<dbReference type="InterPro" id="IPR022642">
    <property type="entry name" value="CheR_C"/>
</dbReference>
<comment type="caution">
    <text evidence="7">The sequence shown here is derived from an EMBL/GenBank/DDBJ whole genome shotgun (WGS) entry which is preliminary data.</text>
</comment>
<protein>
    <recommendedName>
        <fullName evidence="2">protein-glutamate O-methyltransferase</fullName>
        <ecNumber evidence="2">2.1.1.80</ecNumber>
    </recommendedName>
</protein>
<dbReference type="GO" id="GO:0032259">
    <property type="term" value="P:methylation"/>
    <property type="evidence" value="ECO:0007669"/>
    <property type="project" value="UniProtKB-KW"/>
</dbReference>
<dbReference type="InterPro" id="IPR000780">
    <property type="entry name" value="CheR_MeTrfase"/>
</dbReference>
<evidence type="ECO:0000256" key="4">
    <source>
        <dbReference type="ARBA" id="ARBA00022679"/>
    </source>
</evidence>
<keyword evidence="5" id="KW-0949">S-adenosyl-L-methionine</keyword>
<dbReference type="RefSeq" id="WP_131840033.1">
    <property type="nucleotide sequence ID" value="NZ_SLWB01000014.1"/>
</dbReference>
<dbReference type="Pfam" id="PF01739">
    <property type="entry name" value="CheR"/>
    <property type="match status" value="1"/>
</dbReference>
<dbReference type="Gene3D" id="3.40.50.150">
    <property type="entry name" value="Vaccinia Virus protein VP39"/>
    <property type="match status" value="1"/>
</dbReference>
<dbReference type="SMART" id="SM00138">
    <property type="entry name" value="MeTrc"/>
    <property type="match status" value="1"/>
</dbReference>
<accession>A0A4R2E7D4</accession>
<comment type="catalytic activity">
    <reaction evidence="1">
        <text>L-glutamyl-[protein] + S-adenosyl-L-methionine = [protein]-L-glutamate 5-O-methyl ester + S-adenosyl-L-homocysteine</text>
        <dbReference type="Rhea" id="RHEA:24452"/>
        <dbReference type="Rhea" id="RHEA-COMP:10208"/>
        <dbReference type="Rhea" id="RHEA-COMP:10311"/>
        <dbReference type="ChEBI" id="CHEBI:29973"/>
        <dbReference type="ChEBI" id="CHEBI:57856"/>
        <dbReference type="ChEBI" id="CHEBI:59789"/>
        <dbReference type="ChEBI" id="CHEBI:82795"/>
        <dbReference type="EC" id="2.1.1.80"/>
    </reaction>
</comment>
<evidence type="ECO:0000256" key="1">
    <source>
        <dbReference type="ARBA" id="ARBA00001541"/>
    </source>
</evidence>
<dbReference type="AlphaFoldDB" id="A0A4R2E7D4"/>
<dbReference type="PROSITE" id="PS50123">
    <property type="entry name" value="CHER"/>
    <property type="match status" value="1"/>
</dbReference>
<dbReference type="GO" id="GO:0008983">
    <property type="term" value="F:protein-glutamate O-methyltransferase activity"/>
    <property type="evidence" value="ECO:0007669"/>
    <property type="project" value="UniProtKB-EC"/>
</dbReference>
<dbReference type="PRINTS" id="PR00996">
    <property type="entry name" value="CHERMTFRASE"/>
</dbReference>
<evidence type="ECO:0000256" key="5">
    <source>
        <dbReference type="ARBA" id="ARBA00022691"/>
    </source>
</evidence>
<gene>
    <name evidence="7" type="ORF">CLV25_11436</name>
</gene>
<dbReference type="SUPFAM" id="SSF53335">
    <property type="entry name" value="S-adenosyl-L-methionine-dependent methyltransferases"/>
    <property type="match status" value="1"/>
</dbReference>
<dbReference type="CDD" id="cd02440">
    <property type="entry name" value="AdoMet_MTases"/>
    <property type="match status" value="1"/>
</dbReference>
<proteinExistence type="predicted"/>
<dbReference type="InterPro" id="IPR029063">
    <property type="entry name" value="SAM-dependent_MTases_sf"/>
</dbReference>
<dbReference type="InterPro" id="IPR026024">
    <property type="entry name" value="Chemotaxis_MeTrfase_CheR"/>
</dbReference>
<dbReference type="PIRSF" id="PIRSF000410">
    <property type="entry name" value="CheR"/>
    <property type="match status" value="1"/>
</dbReference>
<dbReference type="InterPro" id="IPR050903">
    <property type="entry name" value="Bact_Chemotaxis_MeTrfase"/>
</dbReference>
<dbReference type="EMBL" id="SLWB01000014">
    <property type="protein sequence ID" value="TCN63881.1"/>
    <property type="molecule type" value="Genomic_DNA"/>
</dbReference>
<evidence type="ECO:0000313" key="7">
    <source>
        <dbReference type="EMBL" id="TCN63881.1"/>
    </source>
</evidence>
<keyword evidence="4 7" id="KW-0808">Transferase</keyword>
<reference evidence="7 8" key="1">
    <citation type="submission" date="2019-03" db="EMBL/GenBank/DDBJ databases">
        <title>Genomic Encyclopedia of Archaeal and Bacterial Type Strains, Phase II (KMG-II): from individual species to whole genera.</title>
        <authorList>
            <person name="Goeker M."/>
        </authorList>
    </citation>
    <scope>NUCLEOTIDE SEQUENCE [LARGE SCALE GENOMIC DNA]</scope>
    <source>
        <strain evidence="7 8">RL-C</strain>
    </source>
</reference>
<feature type="domain" description="CheR-type methyltransferase" evidence="6">
    <location>
        <begin position="7"/>
        <end position="284"/>
    </location>
</feature>
<dbReference type="EC" id="2.1.1.80" evidence="2"/>
<evidence type="ECO:0000256" key="2">
    <source>
        <dbReference type="ARBA" id="ARBA00012534"/>
    </source>
</evidence>
<dbReference type="PANTHER" id="PTHR24422">
    <property type="entry name" value="CHEMOTAXIS PROTEIN METHYLTRANSFERASE"/>
    <property type="match status" value="1"/>
</dbReference>
<evidence type="ECO:0000313" key="8">
    <source>
        <dbReference type="Proteomes" id="UP000294830"/>
    </source>
</evidence>
<dbReference type="Proteomes" id="UP000294830">
    <property type="component" value="Unassembled WGS sequence"/>
</dbReference>
<evidence type="ECO:0000259" key="6">
    <source>
        <dbReference type="PROSITE" id="PS50123"/>
    </source>
</evidence>
<dbReference type="Gene3D" id="1.10.155.10">
    <property type="entry name" value="Chemotaxis receptor methyltransferase CheR, N-terminal domain"/>
    <property type="match status" value="1"/>
</dbReference>
<organism evidence="7 8">
    <name type="scientific">Acetobacteroides hydrogenigenes</name>
    <dbReference type="NCBI Taxonomy" id="979970"/>
    <lineage>
        <taxon>Bacteria</taxon>
        <taxon>Pseudomonadati</taxon>
        <taxon>Bacteroidota</taxon>
        <taxon>Bacteroidia</taxon>
        <taxon>Bacteroidales</taxon>
        <taxon>Rikenellaceae</taxon>
        <taxon>Acetobacteroides</taxon>
    </lineage>
</organism>
<evidence type="ECO:0000256" key="3">
    <source>
        <dbReference type="ARBA" id="ARBA00022603"/>
    </source>
</evidence>
<dbReference type="InterPro" id="IPR022641">
    <property type="entry name" value="CheR_N"/>
</dbReference>
<dbReference type="SUPFAM" id="SSF47757">
    <property type="entry name" value="Chemotaxis receptor methyltransferase CheR, N-terminal domain"/>
    <property type="match status" value="1"/>
</dbReference>
<sequence length="284" mass="32592">MQDSLQAADIAHKMSAKDFSRLSDFIYNSYGIRMPVEKKLMLQSRLQRRLRALNMTSFGEYVDYVFGKNGHEELVLMMDQVSTNKTDFFREAHHFDFLVDTILPELTGGSSYKKSLKVWSAGCSSGEEAYTLAMVMESYMEQNSSFDYHIHGTDISTKVLQVAVDAVYKEEKVEVIPLALKKRFLLRSKDPLKKTVRIVPELRAKASFARLNLMDASYDVPNSFDIIFCRNVLIYFDKKTQESVINKLVSKLKRGGYFFLGHSESIMAMNVPLRQVKPTIFVKI</sequence>
<dbReference type="InterPro" id="IPR036804">
    <property type="entry name" value="CheR_N_sf"/>
</dbReference>
<keyword evidence="8" id="KW-1185">Reference proteome</keyword>
<keyword evidence="3 7" id="KW-0489">Methyltransferase</keyword>
<dbReference type="PANTHER" id="PTHR24422:SF26">
    <property type="entry name" value="CHEMOTAXIS PROTEIN METHYLTRANSFERASE"/>
    <property type="match status" value="1"/>
</dbReference>
<dbReference type="Pfam" id="PF03705">
    <property type="entry name" value="CheR_N"/>
    <property type="match status" value="1"/>
</dbReference>